<organism evidence="2 3">
    <name type="scientific">Paenibacillus xylanexedens</name>
    <dbReference type="NCBI Taxonomy" id="528191"/>
    <lineage>
        <taxon>Bacteria</taxon>
        <taxon>Bacillati</taxon>
        <taxon>Bacillota</taxon>
        <taxon>Bacilli</taxon>
        <taxon>Bacillales</taxon>
        <taxon>Paenibacillaceae</taxon>
        <taxon>Paenibacillus</taxon>
    </lineage>
</organism>
<evidence type="ECO:0000313" key="3">
    <source>
        <dbReference type="Proteomes" id="UP000810207"/>
    </source>
</evidence>
<evidence type="ECO:0000313" key="2">
    <source>
        <dbReference type="EMBL" id="MBP2244281.1"/>
    </source>
</evidence>
<keyword evidence="3" id="KW-1185">Reference proteome</keyword>
<evidence type="ECO:0000256" key="1">
    <source>
        <dbReference type="SAM" id="Phobius"/>
    </source>
</evidence>
<keyword evidence="1" id="KW-0472">Membrane</keyword>
<dbReference type="EMBL" id="JAGIKV010000002">
    <property type="protein sequence ID" value="MBP2244281.1"/>
    <property type="molecule type" value="Genomic_DNA"/>
</dbReference>
<gene>
    <name evidence="2" type="ORF">J2Z28_000891</name>
</gene>
<comment type="caution">
    <text evidence="2">The sequence shown here is derived from an EMBL/GenBank/DDBJ whole genome shotgun (WGS) entry which is preliminary data.</text>
</comment>
<keyword evidence="1" id="KW-0812">Transmembrane</keyword>
<accession>A0ABS4RN26</accession>
<keyword evidence="1" id="KW-1133">Transmembrane helix</keyword>
<reference evidence="2 3" key="1">
    <citation type="submission" date="2021-03" db="EMBL/GenBank/DDBJ databases">
        <title>Genomic Encyclopedia of Type Strains, Phase IV (KMG-IV): sequencing the most valuable type-strain genomes for metagenomic binning, comparative biology and taxonomic classification.</title>
        <authorList>
            <person name="Goeker M."/>
        </authorList>
    </citation>
    <scope>NUCLEOTIDE SEQUENCE [LARGE SCALE GENOMIC DNA]</scope>
    <source>
        <strain evidence="2 3">DSM 21292</strain>
    </source>
</reference>
<dbReference type="Proteomes" id="UP000810207">
    <property type="component" value="Unassembled WGS sequence"/>
</dbReference>
<sequence>MSMRPNMKFSIIISAVIIVVVSIIIGFYMLNKVVDPDETMVTRTEVSPELITITGGFADSISRYHGYYLSHHNNSLFIQIKGSKLPIGGSKDFTISFSNTYGSVDEIYLLGPGNSKKKIWSNP</sequence>
<protein>
    <submittedName>
        <fullName evidence="2">Uncharacterized protein</fullName>
    </submittedName>
</protein>
<name>A0ABS4RN26_PAEXY</name>
<proteinExistence type="predicted"/>
<feature type="transmembrane region" description="Helical" evidence="1">
    <location>
        <begin position="9"/>
        <end position="30"/>
    </location>
</feature>
<dbReference type="RefSeq" id="WP_211081317.1">
    <property type="nucleotide sequence ID" value="NZ_CBCSLC010000070.1"/>
</dbReference>